<gene>
    <name evidence="3" type="primary">20350410</name>
    <name evidence="2" type="ORF">GGTG_09952</name>
</gene>
<evidence type="ECO:0000313" key="2">
    <source>
        <dbReference type="EMBL" id="EJT73102.1"/>
    </source>
</evidence>
<evidence type="ECO:0000256" key="1">
    <source>
        <dbReference type="SAM" id="MobiDB-lite"/>
    </source>
</evidence>
<dbReference type="Proteomes" id="UP000006039">
    <property type="component" value="Unassembled WGS sequence"/>
</dbReference>
<keyword evidence="4" id="KW-1185">Reference proteome</keyword>
<organism evidence="2">
    <name type="scientific">Gaeumannomyces tritici (strain R3-111a-1)</name>
    <name type="common">Wheat and barley take-all root rot fungus</name>
    <name type="synonym">Gaeumannomyces graminis var. tritici</name>
    <dbReference type="NCBI Taxonomy" id="644352"/>
    <lineage>
        <taxon>Eukaryota</taxon>
        <taxon>Fungi</taxon>
        <taxon>Dikarya</taxon>
        <taxon>Ascomycota</taxon>
        <taxon>Pezizomycotina</taxon>
        <taxon>Sordariomycetes</taxon>
        <taxon>Sordariomycetidae</taxon>
        <taxon>Magnaporthales</taxon>
        <taxon>Magnaporthaceae</taxon>
        <taxon>Gaeumannomyces</taxon>
    </lineage>
</organism>
<dbReference type="eggNOG" id="ENOG502T48R">
    <property type="taxonomic scope" value="Eukaryota"/>
</dbReference>
<feature type="compositionally biased region" description="Polar residues" evidence="1">
    <location>
        <begin position="69"/>
        <end position="85"/>
    </location>
</feature>
<evidence type="ECO:0000313" key="4">
    <source>
        <dbReference type="Proteomes" id="UP000006039"/>
    </source>
</evidence>
<accession>J3P8W8</accession>
<proteinExistence type="predicted"/>
<name>J3P8W8_GAET3</name>
<reference evidence="2" key="3">
    <citation type="submission" date="2010-09" db="EMBL/GenBank/DDBJ databases">
        <title>Annotation of Gaeumannomyces graminis var. tritici R3-111a-1.</title>
        <authorList>
            <consortium name="The Broad Institute Genome Sequencing Platform"/>
            <person name="Ma L.-J."/>
            <person name="Dead R."/>
            <person name="Young S.K."/>
            <person name="Zeng Q."/>
            <person name="Gargeya S."/>
            <person name="Fitzgerald M."/>
            <person name="Haas B."/>
            <person name="Abouelleil A."/>
            <person name="Alvarado L."/>
            <person name="Arachchi H.M."/>
            <person name="Berlin A."/>
            <person name="Brown A."/>
            <person name="Chapman S.B."/>
            <person name="Chen Z."/>
            <person name="Dunbar C."/>
            <person name="Freedman E."/>
            <person name="Gearin G."/>
            <person name="Gellesch M."/>
            <person name="Goldberg J."/>
            <person name="Griggs A."/>
            <person name="Gujja S."/>
            <person name="Heiman D."/>
            <person name="Howarth C."/>
            <person name="Larson L."/>
            <person name="Lui A."/>
            <person name="MacDonald P.J.P."/>
            <person name="Mehta T."/>
            <person name="Montmayeur A."/>
            <person name="Murphy C."/>
            <person name="Neiman D."/>
            <person name="Pearson M."/>
            <person name="Priest M."/>
            <person name="Roberts A."/>
            <person name="Saif S."/>
            <person name="Shea T."/>
            <person name="Shenoy N."/>
            <person name="Sisk P."/>
            <person name="Stolte C."/>
            <person name="Sykes S."/>
            <person name="Yandava C."/>
            <person name="Wortman J."/>
            <person name="Nusbaum C."/>
            <person name="Birren B."/>
        </authorList>
    </citation>
    <scope>NUCLEOTIDE SEQUENCE</scope>
    <source>
        <strain evidence="2">R3-111a-1</strain>
    </source>
</reference>
<reference evidence="3" key="5">
    <citation type="submission" date="2018-04" db="UniProtKB">
        <authorList>
            <consortium name="EnsemblFungi"/>
        </authorList>
    </citation>
    <scope>IDENTIFICATION</scope>
    <source>
        <strain evidence="3">R3-111a-1</strain>
    </source>
</reference>
<dbReference type="OrthoDB" id="3788377at2759"/>
<reference evidence="2" key="2">
    <citation type="submission" date="2010-07" db="EMBL/GenBank/DDBJ databases">
        <authorList>
            <consortium name="The Broad Institute Genome Sequencing Platform"/>
            <consortium name="Broad Institute Genome Sequencing Center for Infectious Disease"/>
            <person name="Ma L.-J."/>
            <person name="Dead R."/>
            <person name="Young S."/>
            <person name="Zeng Q."/>
            <person name="Koehrsen M."/>
            <person name="Alvarado L."/>
            <person name="Berlin A."/>
            <person name="Chapman S.B."/>
            <person name="Chen Z."/>
            <person name="Freedman E."/>
            <person name="Gellesch M."/>
            <person name="Goldberg J."/>
            <person name="Griggs A."/>
            <person name="Gujja S."/>
            <person name="Heilman E.R."/>
            <person name="Heiman D."/>
            <person name="Hepburn T."/>
            <person name="Howarth C."/>
            <person name="Jen D."/>
            <person name="Larson L."/>
            <person name="Mehta T."/>
            <person name="Neiman D."/>
            <person name="Pearson M."/>
            <person name="Roberts A."/>
            <person name="Saif S."/>
            <person name="Shea T."/>
            <person name="Shenoy N."/>
            <person name="Sisk P."/>
            <person name="Stolte C."/>
            <person name="Sykes S."/>
            <person name="Walk T."/>
            <person name="White J."/>
            <person name="Yandava C."/>
            <person name="Haas B."/>
            <person name="Nusbaum C."/>
            <person name="Birren B."/>
        </authorList>
    </citation>
    <scope>NUCLEOTIDE SEQUENCE</scope>
    <source>
        <strain evidence="2">R3-111a-1</strain>
    </source>
</reference>
<feature type="region of interest" description="Disordered" evidence="1">
    <location>
        <begin position="186"/>
        <end position="208"/>
    </location>
</feature>
<dbReference type="VEuPathDB" id="FungiDB:GGTG_09952"/>
<dbReference type="RefSeq" id="XP_009226076.1">
    <property type="nucleotide sequence ID" value="XM_009227812.1"/>
</dbReference>
<feature type="compositionally biased region" description="Basic and acidic residues" evidence="1">
    <location>
        <begin position="199"/>
        <end position="208"/>
    </location>
</feature>
<dbReference type="GeneID" id="20350410"/>
<evidence type="ECO:0000313" key="3">
    <source>
        <dbReference type="EnsemblFungi" id="EJT73102"/>
    </source>
</evidence>
<feature type="region of interest" description="Disordered" evidence="1">
    <location>
        <begin position="1"/>
        <end position="156"/>
    </location>
</feature>
<feature type="compositionally biased region" description="Basic and acidic residues" evidence="1">
    <location>
        <begin position="105"/>
        <end position="114"/>
    </location>
</feature>
<reference evidence="4" key="1">
    <citation type="submission" date="2010-07" db="EMBL/GenBank/DDBJ databases">
        <title>The genome sequence of Gaeumannomyces graminis var. tritici strain R3-111a-1.</title>
        <authorList>
            <consortium name="The Broad Institute Genome Sequencing Platform"/>
            <person name="Ma L.-J."/>
            <person name="Dead R."/>
            <person name="Young S."/>
            <person name="Zeng Q."/>
            <person name="Koehrsen M."/>
            <person name="Alvarado L."/>
            <person name="Berlin A."/>
            <person name="Chapman S.B."/>
            <person name="Chen Z."/>
            <person name="Freedman E."/>
            <person name="Gellesch M."/>
            <person name="Goldberg J."/>
            <person name="Griggs A."/>
            <person name="Gujja S."/>
            <person name="Heilman E.R."/>
            <person name="Heiman D."/>
            <person name="Hepburn T."/>
            <person name="Howarth C."/>
            <person name="Jen D."/>
            <person name="Larson L."/>
            <person name="Mehta T."/>
            <person name="Neiman D."/>
            <person name="Pearson M."/>
            <person name="Roberts A."/>
            <person name="Saif S."/>
            <person name="Shea T."/>
            <person name="Shenoy N."/>
            <person name="Sisk P."/>
            <person name="Stolte C."/>
            <person name="Sykes S."/>
            <person name="Walk T."/>
            <person name="White J."/>
            <person name="Yandava C."/>
            <person name="Haas B."/>
            <person name="Nusbaum C."/>
            <person name="Birren B."/>
        </authorList>
    </citation>
    <scope>NUCLEOTIDE SEQUENCE [LARGE SCALE GENOMIC DNA]</scope>
    <source>
        <strain evidence="4">R3-111a-1</strain>
    </source>
</reference>
<feature type="compositionally biased region" description="Polar residues" evidence="1">
    <location>
        <begin position="1"/>
        <end position="10"/>
    </location>
</feature>
<dbReference type="EnsemblFungi" id="EJT73102">
    <property type="protein sequence ID" value="EJT73102"/>
    <property type="gene ID" value="GGTG_09952"/>
</dbReference>
<dbReference type="EMBL" id="GL385399">
    <property type="protein sequence ID" value="EJT73102.1"/>
    <property type="molecule type" value="Genomic_DNA"/>
</dbReference>
<dbReference type="AlphaFoldDB" id="J3P8W8"/>
<protein>
    <submittedName>
        <fullName evidence="2 3">Uncharacterized protein</fullName>
    </submittedName>
</protein>
<dbReference type="HOGENOM" id="CLU_114612_0_0_1"/>
<sequence>MAYSGYSYQDWSAPADYQPSSSTAWEWDEHRESGQHAPRRMQHGYSEETGHYVYDLGSLREDDPYRIQPRTSATRRITSGPTSHSRSGDDGYRQSDMPSSNSNSKRRDEKERSNGGRGSASRSSAAHEPSRSRGSHHRAPPRTPTMERLATPELAPLSAGLRFCSCGCSDGLHEEEETYIQGREKMDSHLQYASTHISRRSDDRRPRA</sequence>
<reference evidence="3" key="4">
    <citation type="journal article" date="2015" name="G3 (Bethesda)">
        <title>Genome sequences of three phytopathogenic species of the Magnaporthaceae family of fungi.</title>
        <authorList>
            <person name="Okagaki L.H."/>
            <person name="Nunes C.C."/>
            <person name="Sailsbery J."/>
            <person name="Clay B."/>
            <person name="Brown D."/>
            <person name="John T."/>
            <person name="Oh Y."/>
            <person name="Young N."/>
            <person name="Fitzgerald M."/>
            <person name="Haas B.J."/>
            <person name="Zeng Q."/>
            <person name="Young S."/>
            <person name="Adiconis X."/>
            <person name="Fan L."/>
            <person name="Levin J.Z."/>
            <person name="Mitchell T.K."/>
            <person name="Okubara P.A."/>
            <person name="Farman M.L."/>
            <person name="Kohn L.M."/>
            <person name="Birren B."/>
            <person name="Ma L.-J."/>
            <person name="Dean R.A."/>
        </authorList>
    </citation>
    <scope>NUCLEOTIDE SEQUENCE</scope>
    <source>
        <strain evidence="3">R3-111a-1</strain>
    </source>
</reference>